<accession>A0A183CKF0</accession>
<evidence type="ECO:0000313" key="1">
    <source>
        <dbReference type="Proteomes" id="UP000050741"/>
    </source>
</evidence>
<proteinExistence type="predicted"/>
<reference evidence="1" key="1">
    <citation type="submission" date="2014-05" db="EMBL/GenBank/DDBJ databases">
        <title>The genome and life-stage specific transcriptomes of Globodera pallida elucidate key aspects of plant parasitism by a cyst nematode.</title>
        <authorList>
            <person name="Cotton J.A."/>
            <person name="Lilley C.J."/>
            <person name="Jones L.M."/>
            <person name="Kikuchi T."/>
            <person name="Reid A.J."/>
            <person name="Thorpe P."/>
            <person name="Tsai I.J."/>
            <person name="Beasley H."/>
            <person name="Blok V."/>
            <person name="Cock P.J.A."/>
            <person name="Van den Akker S.E."/>
            <person name="Holroyd N."/>
            <person name="Hunt M."/>
            <person name="Mantelin S."/>
            <person name="Naghra H."/>
            <person name="Pain A."/>
            <person name="Palomares-Rius J.E."/>
            <person name="Zarowiecki M."/>
            <person name="Berriman M."/>
            <person name="Jones J.T."/>
            <person name="Urwin P.E."/>
        </authorList>
    </citation>
    <scope>NUCLEOTIDE SEQUENCE [LARGE SCALE GENOMIC DNA]</scope>
    <source>
        <strain evidence="1">Lindley</strain>
    </source>
</reference>
<keyword evidence="1" id="KW-1185">Reference proteome</keyword>
<dbReference type="WBParaSite" id="GPLIN_001335600">
    <property type="protein sequence ID" value="GPLIN_001335600"/>
    <property type="gene ID" value="GPLIN_001335600"/>
</dbReference>
<protein>
    <submittedName>
        <fullName evidence="2">Uncharacterized protein</fullName>
    </submittedName>
</protein>
<evidence type="ECO:0000313" key="2">
    <source>
        <dbReference type="WBParaSite" id="GPLIN_001335600"/>
    </source>
</evidence>
<dbReference type="AlphaFoldDB" id="A0A183CKF0"/>
<reference evidence="2" key="2">
    <citation type="submission" date="2016-06" db="UniProtKB">
        <authorList>
            <consortium name="WormBaseParasite"/>
        </authorList>
    </citation>
    <scope>IDENTIFICATION</scope>
</reference>
<dbReference type="Proteomes" id="UP000050741">
    <property type="component" value="Unassembled WGS sequence"/>
</dbReference>
<name>A0A183CKF0_GLOPA</name>
<sequence>MLSVEMKEKQQQRSLNLNSLDIMMEQFIQFLVGQKKLITNIRRYVPINSHFNDRIAFAALKFTMEYARHEVLEIKDAASHSTNASGPLAQIVLWKWEGGSLKIGNTITLNRGGRAEVDCDNSPSIVIRILKKREVIEK</sequence>
<organism evidence="1 2">
    <name type="scientific">Globodera pallida</name>
    <name type="common">Potato cyst nematode worm</name>
    <name type="synonym">Heterodera pallida</name>
    <dbReference type="NCBI Taxonomy" id="36090"/>
    <lineage>
        <taxon>Eukaryota</taxon>
        <taxon>Metazoa</taxon>
        <taxon>Ecdysozoa</taxon>
        <taxon>Nematoda</taxon>
        <taxon>Chromadorea</taxon>
        <taxon>Rhabditida</taxon>
        <taxon>Tylenchina</taxon>
        <taxon>Tylenchomorpha</taxon>
        <taxon>Tylenchoidea</taxon>
        <taxon>Heteroderidae</taxon>
        <taxon>Heteroderinae</taxon>
        <taxon>Globodera</taxon>
    </lineage>
</organism>